<dbReference type="EMBL" id="BPLR01009419">
    <property type="protein sequence ID" value="GIY31730.1"/>
    <property type="molecule type" value="Genomic_DNA"/>
</dbReference>
<comment type="caution">
    <text evidence="1">The sequence shown here is derived from an EMBL/GenBank/DDBJ whole genome shotgun (WGS) entry which is preliminary data.</text>
</comment>
<keyword evidence="2" id="KW-1185">Reference proteome</keyword>
<protein>
    <submittedName>
        <fullName evidence="1">Uncharacterized protein</fullName>
    </submittedName>
</protein>
<accession>A0AAV4SGU3</accession>
<reference evidence="1 2" key="1">
    <citation type="submission" date="2021-06" db="EMBL/GenBank/DDBJ databases">
        <title>Caerostris extrusa draft genome.</title>
        <authorList>
            <person name="Kono N."/>
            <person name="Arakawa K."/>
        </authorList>
    </citation>
    <scope>NUCLEOTIDE SEQUENCE [LARGE SCALE GENOMIC DNA]</scope>
</reference>
<evidence type="ECO:0000313" key="1">
    <source>
        <dbReference type="EMBL" id="GIY31730.1"/>
    </source>
</evidence>
<dbReference type="AlphaFoldDB" id="A0AAV4SGU3"/>
<name>A0AAV4SGU3_CAEEX</name>
<proteinExistence type="predicted"/>
<gene>
    <name evidence="1" type="ORF">CEXT_454261</name>
</gene>
<evidence type="ECO:0000313" key="2">
    <source>
        <dbReference type="Proteomes" id="UP001054945"/>
    </source>
</evidence>
<sequence>MPNAWYGNPFRSARSPYFFAVNSLMVQDSPGKGRRGGSEKESQIKRVGWGGFRNPASTNRAANSKGKRHRLNPTELLPFRFYARLSFRTFLLSNSVYHPCTKCAMGSWAISMQCQRAPFRQKEEFCPFFSSPYFGPSIGEARWLQGKPKSVYSGGGRGGGESKRHSARSPPDVANVFETFLYPSFLA</sequence>
<organism evidence="1 2">
    <name type="scientific">Caerostris extrusa</name>
    <name type="common">Bark spider</name>
    <name type="synonym">Caerostris bankana</name>
    <dbReference type="NCBI Taxonomy" id="172846"/>
    <lineage>
        <taxon>Eukaryota</taxon>
        <taxon>Metazoa</taxon>
        <taxon>Ecdysozoa</taxon>
        <taxon>Arthropoda</taxon>
        <taxon>Chelicerata</taxon>
        <taxon>Arachnida</taxon>
        <taxon>Araneae</taxon>
        <taxon>Araneomorphae</taxon>
        <taxon>Entelegynae</taxon>
        <taxon>Araneoidea</taxon>
        <taxon>Araneidae</taxon>
        <taxon>Caerostris</taxon>
    </lineage>
</organism>
<dbReference type="Proteomes" id="UP001054945">
    <property type="component" value="Unassembled WGS sequence"/>
</dbReference>